<comment type="caution">
    <text evidence="1">The sequence shown here is derived from an EMBL/GenBank/DDBJ whole genome shotgun (WGS) entry which is preliminary data.</text>
</comment>
<evidence type="ECO:0000313" key="1">
    <source>
        <dbReference type="EMBL" id="KAE8733874.1"/>
    </source>
</evidence>
<name>A0A6A3CZR6_HIBSY</name>
<evidence type="ECO:0000313" key="2">
    <source>
        <dbReference type="Proteomes" id="UP000436088"/>
    </source>
</evidence>
<dbReference type="AlphaFoldDB" id="A0A6A3CZR6"/>
<accession>A0A6A3CZR6</accession>
<reference evidence="1" key="1">
    <citation type="submission" date="2019-09" db="EMBL/GenBank/DDBJ databases">
        <title>Draft genome information of white flower Hibiscus syriacus.</title>
        <authorList>
            <person name="Kim Y.-M."/>
        </authorList>
    </citation>
    <scope>NUCLEOTIDE SEQUENCE [LARGE SCALE GENOMIC DNA]</scope>
    <source>
        <strain evidence="1">YM2019G1</strain>
    </source>
</reference>
<sequence length="66" mass="7546">MEKSDPFKELPSKLPVAKLLPDKIEIMMTLDDTSEQGVNAANIVQEIRTQVRPEMFELSNIVWNIC</sequence>
<dbReference type="Proteomes" id="UP000436088">
    <property type="component" value="Unassembled WGS sequence"/>
</dbReference>
<dbReference type="EMBL" id="VEPZ02000082">
    <property type="protein sequence ID" value="KAE8733874.1"/>
    <property type="molecule type" value="Genomic_DNA"/>
</dbReference>
<organism evidence="1 2">
    <name type="scientific">Hibiscus syriacus</name>
    <name type="common">Rose of Sharon</name>
    <dbReference type="NCBI Taxonomy" id="106335"/>
    <lineage>
        <taxon>Eukaryota</taxon>
        <taxon>Viridiplantae</taxon>
        <taxon>Streptophyta</taxon>
        <taxon>Embryophyta</taxon>
        <taxon>Tracheophyta</taxon>
        <taxon>Spermatophyta</taxon>
        <taxon>Magnoliopsida</taxon>
        <taxon>eudicotyledons</taxon>
        <taxon>Gunneridae</taxon>
        <taxon>Pentapetalae</taxon>
        <taxon>rosids</taxon>
        <taxon>malvids</taxon>
        <taxon>Malvales</taxon>
        <taxon>Malvaceae</taxon>
        <taxon>Malvoideae</taxon>
        <taxon>Hibiscus</taxon>
    </lineage>
</organism>
<keyword evidence="2" id="KW-1185">Reference proteome</keyword>
<gene>
    <name evidence="1" type="ORF">F3Y22_tig00000916pilonHSYRG00135</name>
</gene>
<protein>
    <submittedName>
        <fullName evidence="1">Uncharacterized protein</fullName>
    </submittedName>
</protein>
<proteinExistence type="predicted"/>